<evidence type="ECO:0000313" key="15">
    <source>
        <dbReference type="EMBL" id="PMB83226.1"/>
    </source>
</evidence>
<feature type="transmembrane region" description="Helical" evidence="14">
    <location>
        <begin position="59"/>
        <end position="79"/>
    </location>
</feature>
<evidence type="ECO:0000256" key="2">
    <source>
        <dbReference type="ARBA" id="ARBA00022448"/>
    </source>
</evidence>
<keyword evidence="6 14" id="KW-1133">Transmembrane helix</keyword>
<evidence type="ECO:0000256" key="4">
    <source>
        <dbReference type="ARBA" id="ARBA00022692"/>
    </source>
</evidence>
<dbReference type="AlphaFoldDB" id="A0A2J6NPN8"/>
<dbReference type="NCBIfam" id="TIGR00494">
    <property type="entry name" value="crcB"/>
    <property type="match status" value="1"/>
</dbReference>
<comment type="function">
    <text evidence="13 14">Fluoride-specific ion channel. Important for reducing fluoride concentration in the cell, thus reducing its toxicity.</text>
</comment>
<reference evidence="15 16" key="1">
    <citation type="submission" date="2017-09" db="EMBL/GenBank/DDBJ databases">
        <title>Bacterial strain isolated from the female urinary microbiota.</title>
        <authorList>
            <person name="Thomas-White K."/>
            <person name="Kumar N."/>
            <person name="Forster S."/>
            <person name="Putonti C."/>
            <person name="Lawley T."/>
            <person name="Wolfe A.J."/>
        </authorList>
    </citation>
    <scope>NUCLEOTIDE SEQUENCE [LARGE SCALE GENOMIC DNA]</scope>
    <source>
        <strain evidence="15 16">UMB0683</strain>
    </source>
</reference>
<name>A0A2J6NPN8_9LACO</name>
<keyword evidence="4 14" id="KW-0812">Transmembrane</keyword>
<evidence type="ECO:0000256" key="6">
    <source>
        <dbReference type="ARBA" id="ARBA00022989"/>
    </source>
</evidence>
<dbReference type="HAMAP" id="MF_00454">
    <property type="entry name" value="FluC"/>
    <property type="match status" value="1"/>
</dbReference>
<evidence type="ECO:0000256" key="9">
    <source>
        <dbReference type="ARBA" id="ARBA00023136"/>
    </source>
</evidence>
<dbReference type="Pfam" id="PF02537">
    <property type="entry name" value="CRCB"/>
    <property type="match status" value="1"/>
</dbReference>
<dbReference type="GO" id="GO:0140114">
    <property type="term" value="P:cellular detoxification of fluoride"/>
    <property type="evidence" value="ECO:0007669"/>
    <property type="project" value="UniProtKB-UniRule"/>
</dbReference>
<evidence type="ECO:0000313" key="16">
    <source>
        <dbReference type="Proteomes" id="UP000239920"/>
    </source>
</evidence>
<organism evidence="15 16">
    <name type="scientific">Limosilactobacillus pontis</name>
    <dbReference type="NCBI Taxonomy" id="35787"/>
    <lineage>
        <taxon>Bacteria</taxon>
        <taxon>Bacillati</taxon>
        <taxon>Bacillota</taxon>
        <taxon>Bacilli</taxon>
        <taxon>Lactobacillales</taxon>
        <taxon>Lactobacillaceae</taxon>
        <taxon>Limosilactobacillus</taxon>
    </lineage>
</organism>
<sequence length="112" mass="12198">MLSVGCGAALGALLRYWLTSRWKRCRIDWPLATLLINLTGALALGLLTGHLAASDAAMRFWGVGLLGGYTTFSTFNTELVAMIDEHRWGSLLVYFMLSYAGGLLAAWVGMQI</sequence>
<keyword evidence="9 14" id="KW-0472">Membrane</keyword>
<dbReference type="OrthoDB" id="9815830at2"/>
<feature type="binding site" evidence="14">
    <location>
        <position position="67"/>
    </location>
    <ligand>
        <name>Na(+)</name>
        <dbReference type="ChEBI" id="CHEBI:29101"/>
        <note>structural</note>
    </ligand>
</feature>
<evidence type="ECO:0000256" key="8">
    <source>
        <dbReference type="ARBA" id="ARBA00023065"/>
    </source>
</evidence>
<gene>
    <name evidence="14 15" type="primary">crcB</name>
    <name evidence="14" type="synonym">fluC</name>
    <name evidence="15" type="ORF">CK797_00025</name>
</gene>
<protein>
    <recommendedName>
        <fullName evidence="14">Fluoride-specific ion channel FluC</fullName>
    </recommendedName>
</protein>
<comment type="similarity">
    <text evidence="11 14">Belongs to the fluoride channel Fluc/FEX (TC 1.A.43) family.</text>
</comment>
<feature type="transmembrane region" description="Helical" evidence="14">
    <location>
        <begin position="31"/>
        <end position="53"/>
    </location>
</feature>
<comment type="catalytic activity">
    <reaction evidence="12">
        <text>fluoride(in) = fluoride(out)</text>
        <dbReference type="Rhea" id="RHEA:76159"/>
        <dbReference type="ChEBI" id="CHEBI:17051"/>
    </reaction>
    <physiologicalReaction direction="left-to-right" evidence="12">
        <dbReference type="Rhea" id="RHEA:76160"/>
    </physiologicalReaction>
</comment>
<evidence type="ECO:0000256" key="12">
    <source>
        <dbReference type="ARBA" id="ARBA00035585"/>
    </source>
</evidence>
<dbReference type="Proteomes" id="UP000239920">
    <property type="component" value="Unassembled WGS sequence"/>
</dbReference>
<evidence type="ECO:0000256" key="10">
    <source>
        <dbReference type="ARBA" id="ARBA00023303"/>
    </source>
</evidence>
<evidence type="ECO:0000256" key="13">
    <source>
        <dbReference type="ARBA" id="ARBA00049940"/>
    </source>
</evidence>
<feature type="transmembrane region" description="Helical" evidence="14">
    <location>
        <begin position="91"/>
        <end position="110"/>
    </location>
</feature>
<evidence type="ECO:0000256" key="5">
    <source>
        <dbReference type="ARBA" id="ARBA00022723"/>
    </source>
</evidence>
<dbReference type="RefSeq" id="WP_104687786.1">
    <property type="nucleotide sequence ID" value="NZ_JBKTHY010000004.1"/>
</dbReference>
<keyword evidence="10 14" id="KW-0407">Ion channel</keyword>
<keyword evidence="7 14" id="KW-0915">Sodium</keyword>
<evidence type="ECO:0000256" key="3">
    <source>
        <dbReference type="ARBA" id="ARBA00022475"/>
    </source>
</evidence>
<dbReference type="GO" id="GO:0046872">
    <property type="term" value="F:metal ion binding"/>
    <property type="evidence" value="ECO:0007669"/>
    <property type="project" value="UniProtKB-KW"/>
</dbReference>
<evidence type="ECO:0000256" key="7">
    <source>
        <dbReference type="ARBA" id="ARBA00023053"/>
    </source>
</evidence>
<dbReference type="PANTHER" id="PTHR28259:SF16">
    <property type="entry name" value="FLUORIDE-SPECIFIC ION CHANNEL FLUC 2"/>
    <property type="match status" value="1"/>
</dbReference>
<dbReference type="InterPro" id="IPR003691">
    <property type="entry name" value="FluC"/>
</dbReference>
<accession>A0A2J6NPN8</accession>
<comment type="subcellular location">
    <subcellularLocation>
        <location evidence="1 14">Cell membrane</location>
        <topology evidence="1 14">Multi-pass membrane protein</topology>
    </subcellularLocation>
</comment>
<keyword evidence="5 14" id="KW-0479">Metal-binding</keyword>
<comment type="activity regulation">
    <text evidence="14">Na(+) is not transported, but it plays an essential structural role and its presence is essential for fluoride channel function.</text>
</comment>
<evidence type="ECO:0000256" key="11">
    <source>
        <dbReference type="ARBA" id="ARBA00035120"/>
    </source>
</evidence>
<dbReference type="EMBL" id="PNFV01000001">
    <property type="protein sequence ID" value="PMB83226.1"/>
    <property type="molecule type" value="Genomic_DNA"/>
</dbReference>
<feature type="binding site" evidence="14">
    <location>
        <position position="70"/>
    </location>
    <ligand>
        <name>Na(+)</name>
        <dbReference type="ChEBI" id="CHEBI:29101"/>
        <note>structural</note>
    </ligand>
</feature>
<comment type="caution">
    <text evidence="15">The sequence shown here is derived from an EMBL/GenBank/DDBJ whole genome shotgun (WGS) entry which is preliminary data.</text>
</comment>
<dbReference type="GO" id="GO:0062054">
    <property type="term" value="F:fluoride channel activity"/>
    <property type="evidence" value="ECO:0007669"/>
    <property type="project" value="UniProtKB-UniRule"/>
</dbReference>
<evidence type="ECO:0000256" key="14">
    <source>
        <dbReference type="HAMAP-Rule" id="MF_00454"/>
    </source>
</evidence>
<dbReference type="PANTHER" id="PTHR28259">
    <property type="entry name" value="FLUORIDE EXPORT PROTEIN 1-RELATED"/>
    <property type="match status" value="1"/>
</dbReference>
<dbReference type="GO" id="GO:0005886">
    <property type="term" value="C:plasma membrane"/>
    <property type="evidence" value="ECO:0007669"/>
    <property type="project" value="UniProtKB-SubCell"/>
</dbReference>
<keyword evidence="8 14" id="KW-0406">Ion transport</keyword>
<proteinExistence type="inferred from homology"/>
<keyword evidence="3 14" id="KW-1003">Cell membrane</keyword>
<keyword evidence="2 14" id="KW-0813">Transport</keyword>
<evidence type="ECO:0000256" key="1">
    <source>
        <dbReference type="ARBA" id="ARBA00004651"/>
    </source>
</evidence>